<dbReference type="InterPro" id="IPR036291">
    <property type="entry name" value="NAD(P)-bd_dom_sf"/>
</dbReference>
<gene>
    <name evidence="3" type="primary">GALE</name>
    <name evidence="3" type="synonym">galE</name>
</gene>
<dbReference type="EMBL" id="KF901278">
    <property type="protein sequence ID" value="AIF24970.1"/>
    <property type="molecule type" value="Genomic_DNA"/>
</dbReference>
<evidence type="ECO:0000256" key="1">
    <source>
        <dbReference type="ARBA" id="ARBA00007637"/>
    </source>
</evidence>
<evidence type="ECO:0000313" key="3">
    <source>
        <dbReference type="EMBL" id="AIF24970.1"/>
    </source>
</evidence>
<evidence type="ECO:0000259" key="2">
    <source>
        <dbReference type="Pfam" id="PF01370"/>
    </source>
</evidence>
<dbReference type="PANTHER" id="PTHR43725">
    <property type="entry name" value="UDP-GLUCOSE 4-EPIMERASE"/>
    <property type="match status" value="1"/>
</dbReference>
<organism evidence="3">
    <name type="scientific">uncultured marine group II/III euryarchaeote SAT1000_42_F11</name>
    <dbReference type="NCBI Taxonomy" id="1456584"/>
    <lineage>
        <taxon>Archaea</taxon>
        <taxon>Methanobacteriati</taxon>
        <taxon>Methanobacteriota</taxon>
        <taxon>environmental samples</taxon>
    </lineage>
</organism>
<dbReference type="InterPro" id="IPR001509">
    <property type="entry name" value="Epimerase_deHydtase"/>
</dbReference>
<sequence>MELVTGGAGFIGSHLVDSLVAQGKRVRVLDNFSSGREEFLSHHSDSGMVEVVRADLLDLESVKSAMNGVETVHHMAANPDIRLGTEVTDTDLRQGTIATYNVLESMRLAGVGRISFSSSSAVYGEAVQMPTPETYGPIKPISLYGASKLASEALITAWCGTFGAKAWIHRFANIVGPRGTHGVIYDFVHKLRADPTRLEVLGDGLQEKSYMSAEDCVSAMLHLVNGVDEEVNLYNLGTGDTCSVRRIAEIVVEESGLEGVSIEYTGGERGWAGDVPKTSLEVQFLLSTGFVPNMQSEAAIRHSTRALIDEIGL</sequence>
<protein>
    <submittedName>
        <fullName evidence="3">dTDP-glucose 4,6-dehydratase (GalE, GALE)</fullName>
        <ecNumber evidence="3">5.1.3.2</ecNumber>
    </submittedName>
</protein>
<keyword evidence="3" id="KW-0413">Isomerase</keyword>
<proteinExistence type="inferred from homology"/>
<dbReference type="Pfam" id="PF01370">
    <property type="entry name" value="Epimerase"/>
    <property type="match status" value="1"/>
</dbReference>
<feature type="domain" description="NAD-dependent epimerase/dehydratase" evidence="2">
    <location>
        <begin position="3"/>
        <end position="237"/>
    </location>
</feature>
<dbReference type="GO" id="GO:0003978">
    <property type="term" value="F:UDP-glucose 4-epimerase activity"/>
    <property type="evidence" value="ECO:0007669"/>
    <property type="project" value="UniProtKB-EC"/>
</dbReference>
<reference evidence="3" key="1">
    <citation type="journal article" date="2014" name="Genome Biol. Evol.">
        <title>Pangenome evidence for extensive interdomain horizontal transfer affecting lineage core and shell genes in uncultured planktonic thaumarchaeota and euryarchaeota.</title>
        <authorList>
            <person name="Deschamps P."/>
            <person name="Zivanovic Y."/>
            <person name="Moreira D."/>
            <person name="Rodriguez-Valera F."/>
            <person name="Lopez-Garcia P."/>
        </authorList>
    </citation>
    <scope>NUCLEOTIDE SEQUENCE</scope>
</reference>
<name>A0A075IB26_9EURY</name>
<dbReference type="PANTHER" id="PTHR43725:SF53">
    <property type="entry name" value="UDP-ARABINOSE 4-EPIMERASE 1"/>
    <property type="match status" value="1"/>
</dbReference>
<dbReference type="Gene3D" id="3.40.50.720">
    <property type="entry name" value="NAD(P)-binding Rossmann-like Domain"/>
    <property type="match status" value="1"/>
</dbReference>
<comment type="similarity">
    <text evidence="1">Belongs to the NAD(P)-dependent epimerase/dehydratase family.</text>
</comment>
<dbReference type="SUPFAM" id="SSF51735">
    <property type="entry name" value="NAD(P)-binding Rossmann-fold domains"/>
    <property type="match status" value="1"/>
</dbReference>
<accession>A0A075IB26</accession>
<dbReference type="AlphaFoldDB" id="A0A075IB26"/>
<dbReference type="Gene3D" id="3.90.25.10">
    <property type="entry name" value="UDP-galactose 4-epimerase, domain 1"/>
    <property type="match status" value="2"/>
</dbReference>
<dbReference type="EC" id="5.1.3.2" evidence="3"/>